<dbReference type="InterPro" id="IPR036396">
    <property type="entry name" value="Cyt_P450_sf"/>
</dbReference>
<comment type="cofactor">
    <cofactor evidence="1 10">
        <name>heme</name>
        <dbReference type="ChEBI" id="CHEBI:30413"/>
    </cofactor>
</comment>
<protein>
    <submittedName>
        <fullName evidence="13">Uncharacterized protein</fullName>
    </submittedName>
</protein>
<dbReference type="PANTHER" id="PTHR47943:SF2">
    <property type="entry name" value="CYTOCHROME P450"/>
    <property type="match status" value="1"/>
</dbReference>
<keyword evidence="12" id="KW-0812">Transmembrane</keyword>
<keyword evidence="8 11" id="KW-0503">Monooxygenase</keyword>
<evidence type="ECO:0000256" key="12">
    <source>
        <dbReference type="SAM" id="Phobius"/>
    </source>
</evidence>
<comment type="subcellular location">
    <subcellularLocation>
        <location evidence="2">Membrane</location>
    </subcellularLocation>
</comment>
<dbReference type="PROSITE" id="PS00086">
    <property type="entry name" value="CYTOCHROME_P450"/>
    <property type="match status" value="1"/>
</dbReference>
<evidence type="ECO:0000313" key="13">
    <source>
        <dbReference type="EMBL" id="ERN11688.1"/>
    </source>
</evidence>
<evidence type="ECO:0000256" key="2">
    <source>
        <dbReference type="ARBA" id="ARBA00004370"/>
    </source>
</evidence>
<dbReference type="GO" id="GO:0016020">
    <property type="term" value="C:membrane"/>
    <property type="evidence" value="ECO:0000318"/>
    <property type="project" value="GO_Central"/>
</dbReference>
<evidence type="ECO:0000256" key="6">
    <source>
        <dbReference type="ARBA" id="ARBA00023002"/>
    </source>
</evidence>
<dbReference type="Gramene" id="ERN11688">
    <property type="protein sequence ID" value="ERN11688"/>
    <property type="gene ID" value="AMTR_s00022p00225170"/>
</dbReference>
<dbReference type="InterPro" id="IPR017972">
    <property type="entry name" value="Cyt_P450_CS"/>
</dbReference>
<keyword evidence="4 10" id="KW-0349">Heme</keyword>
<dbReference type="HOGENOM" id="CLU_001570_4_0_1"/>
<keyword evidence="14" id="KW-1185">Reference proteome</keyword>
<reference evidence="14" key="1">
    <citation type="journal article" date="2013" name="Science">
        <title>The Amborella genome and the evolution of flowering plants.</title>
        <authorList>
            <consortium name="Amborella Genome Project"/>
        </authorList>
    </citation>
    <scope>NUCLEOTIDE SEQUENCE [LARGE SCALE GENOMIC DNA]</scope>
</reference>
<evidence type="ECO:0000256" key="8">
    <source>
        <dbReference type="ARBA" id="ARBA00023033"/>
    </source>
</evidence>
<dbReference type="Gene3D" id="1.10.630.10">
    <property type="entry name" value="Cytochrome P450"/>
    <property type="match status" value="1"/>
</dbReference>
<name>W1PUG7_AMBTC</name>
<dbReference type="CDD" id="cd20655">
    <property type="entry name" value="CYP93"/>
    <property type="match status" value="1"/>
</dbReference>
<keyword evidence="6 11" id="KW-0560">Oxidoreductase</keyword>
<evidence type="ECO:0000256" key="5">
    <source>
        <dbReference type="ARBA" id="ARBA00022723"/>
    </source>
</evidence>
<evidence type="ECO:0000256" key="7">
    <source>
        <dbReference type="ARBA" id="ARBA00023004"/>
    </source>
</evidence>
<evidence type="ECO:0000256" key="1">
    <source>
        <dbReference type="ARBA" id="ARBA00001971"/>
    </source>
</evidence>
<dbReference type="Proteomes" id="UP000017836">
    <property type="component" value="Unassembled WGS sequence"/>
</dbReference>
<dbReference type="SUPFAM" id="SSF48264">
    <property type="entry name" value="Cytochrome P450"/>
    <property type="match status" value="1"/>
</dbReference>
<dbReference type="GO" id="GO:0020037">
    <property type="term" value="F:heme binding"/>
    <property type="evidence" value="ECO:0007669"/>
    <property type="project" value="InterPro"/>
</dbReference>
<dbReference type="EMBL" id="KI392687">
    <property type="protein sequence ID" value="ERN11688.1"/>
    <property type="molecule type" value="Genomic_DNA"/>
</dbReference>
<dbReference type="AlphaFoldDB" id="W1PUG7"/>
<comment type="similarity">
    <text evidence="3 11">Belongs to the cytochrome P450 family.</text>
</comment>
<evidence type="ECO:0000256" key="11">
    <source>
        <dbReference type="RuleBase" id="RU000461"/>
    </source>
</evidence>
<proteinExistence type="inferred from homology"/>
<keyword evidence="9 12" id="KW-0472">Membrane</keyword>
<dbReference type="eggNOG" id="KOG0156">
    <property type="taxonomic scope" value="Eukaryota"/>
</dbReference>
<accession>W1PUG7</accession>
<dbReference type="PRINTS" id="PR00385">
    <property type="entry name" value="P450"/>
</dbReference>
<dbReference type="OMA" id="MRPKPYQ"/>
<dbReference type="PRINTS" id="PR00463">
    <property type="entry name" value="EP450I"/>
</dbReference>
<dbReference type="InterPro" id="IPR002401">
    <property type="entry name" value="Cyt_P450_E_grp-I"/>
</dbReference>
<evidence type="ECO:0000256" key="3">
    <source>
        <dbReference type="ARBA" id="ARBA00010617"/>
    </source>
</evidence>
<dbReference type="FunFam" id="1.10.630.10:FF:000019">
    <property type="entry name" value="Cytochrome P450 family protein"/>
    <property type="match status" value="1"/>
</dbReference>
<organism evidence="13 14">
    <name type="scientific">Amborella trichopoda</name>
    <dbReference type="NCBI Taxonomy" id="13333"/>
    <lineage>
        <taxon>Eukaryota</taxon>
        <taxon>Viridiplantae</taxon>
        <taxon>Streptophyta</taxon>
        <taxon>Embryophyta</taxon>
        <taxon>Tracheophyta</taxon>
        <taxon>Spermatophyta</taxon>
        <taxon>Magnoliopsida</taxon>
        <taxon>Amborellales</taxon>
        <taxon>Amborellaceae</taxon>
        <taxon>Amborella</taxon>
    </lineage>
</organism>
<dbReference type="GO" id="GO:0016709">
    <property type="term" value="F:oxidoreductase activity, acting on paired donors, with incorporation or reduction of molecular oxygen, NAD(P)H as one donor, and incorporation of one atom of oxygen"/>
    <property type="evidence" value="ECO:0000318"/>
    <property type="project" value="GO_Central"/>
</dbReference>
<dbReference type="GO" id="GO:0005506">
    <property type="term" value="F:iron ion binding"/>
    <property type="evidence" value="ECO:0007669"/>
    <property type="project" value="InterPro"/>
</dbReference>
<keyword evidence="7 10" id="KW-0408">Iron</keyword>
<dbReference type="Pfam" id="PF00067">
    <property type="entry name" value="p450"/>
    <property type="match status" value="1"/>
</dbReference>
<keyword evidence="5 10" id="KW-0479">Metal-binding</keyword>
<dbReference type="InterPro" id="IPR001128">
    <property type="entry name" value="Cyt_P450"/>
</dbReference>
<evidence type="ECO:0000256" key="9">
    <source>
        <dbReference type="ARBA" id="ARBA00023136"/>
    </source>
</evidence>
<feature type="transmembrane region" description="Helical" evidence="12">
    <location>
        <begin position="6"/>
        <end position="28"/>
    </location>
</feature>
<evidence type="ECO:0000313" key="14">
    <source>
        <dbReference type="Proteomes" id="UP000017836"/>
    </source>
</evidence>
<dbReference type="PANTHER" id="PTHR47943">
    <property type="entry name" value="CYTOCHROME P450 93A3-LIKE"/>
    <property type="match status" value="1"/>
</dbReference>
<sequence length="514" mass="57803">MEFLGGTQAYLGLFITWLISTLIVRYFIKSLMKKDQVKLPPGPMALPIIGHLHHLGPIPHQAFQALARKYGPVMQVRLGSVLSIVVSSADMAREFLKTHEHAFASRPQSKAVKCLTYGSADFSFAPYGPYWKYMKRICMMELLGGRQLDLFQSIRQQEIKNFLESLFKKSQEGKYVDMNGELTVLTNNIISSMTMSTRCSGTKDKADECRSLVKDVTELTGIFNLADFISFCKNLDLQGLEKRIKEVHKRFDDMVERILKEHEEKKSTGDEPQDLVDILLRISQDEGAEMKLTRENIKAFVLDIFAAGTDTSAITIEWALAELINNHDIFAMARDEIFSVVGRQRVVEESDIPNLPYLQAIVKETLRLHPTGPLIVRESTQDCKVGGYDIPKGAQLFVNVWALGRDPNSWEDPLKFKPERFIVESGGTNVDVKGQNFHLLPFGSGRRMCPGTSLALLVVQTALASLIQCFDFRVHNSSQDMGGNKVDMEEGRGLTLPRAHPFICSPVAHFNPFV</sequence>
<evidence type="ECO:0000256" key="10">
    <source>
        <dbReference type="PIRSR" id="PIRSR602401-1"/>
    </source>
</evidence>
<evidence type="ECO:0000256" key="4">
    <source>
        <dbReference type="ARBA" id="ARBA00022617"/>
    </source>
</evidence>
<keyword evidence="12" id="KW-1133">Transmembrane helix</keyword>
<feature type="binding site" description="axial binding residue" evidence="10">
    <location>
        <position position="449"/>
    </location>
    <ligand>
        <name>heme</name>
        <dbReference type="ChEBI" id="CHEBI:30413"/>
    </ligand>
    <ligandPart>
        <name>Fe</name>
        <dbReference type="ChEBI" id="CHEBI:18248"/>
    </ligandPart>
</feature>
<gene>
    <name evidence="13" type="ORF">AMTR_s00022p00225170</name>
</gene>